<evidence type="ECO:0000259" key="16">
    <source>
        <dbReference type="SMART" id="SM00650"/>
    </source>
</evidence>
<dbReference type="GO" id="GO:0034246">
    <property type="term" value="F:mitochondrial transcription factor activity"/>
    <property type="evidence" value="ECO:0007669"/>
    <property type="project" value="TreeGrafter"/>
</dbReference>
<dbReference type="GO" id="GO:0006391">
    <property type="term" value="P:transcription initiation at mitochondrial promoter"/>
    <property type="evidence" value="ECO:0007669"/>
    <property type="project" value="TreeGrafter"/>
</dbReference>
<feature type="binding site" evidence="13">
    <location>
        <position position="141"/>
    </location>
    <ligand>
        <name>S-adenosyl-L-methionine</name>
        <dbReference type="ChEBI" id="CHEBI:59789"/>
    </ligand>
</feature>
<dbReference type="GO" id="GO:0003677">
    <property type="term" value="F:DNA binding"/>
    <property type="evidence" value="ECO:0007669"/>
    <property type="project" value="UniProtKB-KW"/>
</dbReference>
<feature type="region of interest" description="Disordered" evidence="15">
    <location>
        <begin position="291"/>
        <end position="311"/>
    </location>
</feature>
<keyword evidence="3 13" id="KW-0489">Methyltransferase</keyword>
<feature type="binding site" evidence="13">
    <location>
        <position position="36"/>
    </location>
    <ligand>
        <name>S-adenosyl-L-methionine</name>
        <dbReference type="ChEBI" id="CHEBI:59789"/>
    </ligand>
</feature>
<dbReference type="CTD" id="51106"/>
<dbReference type="Proteomes" id="UP000504624">
    <property type="component" value="Unplaced"/>
</dbReference>
<dbReference type="GO" id="GO:0000179">
    <property type="term" value="F:rRNA (adenine-N6,N6-)-dimethyltransferase activity"/>
    <property type="evidence" value="ECO:0007669"/>
    <property type="project" value="UniProtKB-UniRule"/>
</dbReference>
<feature type="binding site" evidence="13">
    <location>
        <position position="85"/>
    </location>
    <ligand>
        <name>S-adenosyl-L-methionine</name>
        <dbReference type="ChEBI" id="CHEBI:59789"/>
    </ligand>
</feature>
<reference evidence="18" key="1">
    <citation type="submission" date="2025-08" db="UniProtKB">
        <authorList>
            <consortium name="RefSeq"/>
        </authorList>
    </citation>
    <scope>IDENTIFICATION</scope>
</reference>
<protein>
    <recommendedName>
        <fullName evidence="14">rRNA adenine N(6)-methyltransferase</fullName>
        <ecNumber evidence="14">2.1.1.-</ecNumber>
    </recommendedName>
</protein>
<evidence type="ECO:0000256" key="12">
    <source>
        <dbReference type="ARBA" id="ARBA00061148"/>
    </source>
</evidence>
<keyword evidence="8" id="KW-0805">Transcription regulation</keyword>
<evidence type="ECO:0000256" key="10">
    <source>
        <dbReference type="ARBA" id="ARBA00023128"/>
    </source>
</evidence>
<accession>A0A6J0HTM4</accession>
<proteinExistence type="inferred from homology"/>
<dbReference type="GeneID" id="108500775"/>
<dbReference type="Pfam" id="PF00398">
    <property type="entry name" value="RrnaAD"/>
    <property type="match status" value="1"/>
</dbReference>
<dbReference type="Gene3D" id="3.40.50.150">
    <property type="entry name" value="Vaccinia Virus protein VP39"/>
    <property type="match status" value="1"/>
</dbReference>
<evidence type="ECO:0000256" key="8">
    <source>
        <dbReference type="ARBA" id="ARBA00023015"/>
    </source>
</evidence>
<evidence type="ECO:0000256" key="15">
    <source>
        <dbReference type="SAM" id="MobiDB-lite"/>
    </source>
</evidence>
<dbReference type="PROSITE" id="PS51689">
    <property type="entry name" value="SAM_RNA_A_N6_MT"/>
    <property type="match status" value="1"/>
</dbReference>
<dbReference type="InterPro" id="IPR001737">
    <property type="entry name" value="KsgA/Erm"/>
</dbReference>
<feature type="binding site" evidence="13">
    <location>
        <position position="63"/>
    </location>
    <ligand>
        <name>S-adenosyl-L-methionine</name>
        <dbReference type="ChEBI" id="CHEBI:59789"/>
    </ligand>
</feature>
<keyword evidence="7" id="KW-0809">Transit peptide</keyword>
<keyword evidence="5 13" id="KW-0949">S-adenosyl-L-methionine</keyword>
<evidence type="ECO:0000256" key="13">
    <source>
        <dbReference type="PROSITE-ProRule" id="PRU01026"/>
    </source>
</evidence>
<evidence type="ECO:0000256" key="7">
    <source>
        <dbReference type="ARBA" id="ARBA00022946"/>
    </source>
</evidence>
<sequence length="311" mass="35660">MAAPGRVAAFRLPPLPTIGEIIKLYRLKAQRQLSQNFLLDLRLTDKIVKQAGELKNAHVCEVGPGPGGITRSILSADVEQLLLIEKDARFIPGLQMLSEAAPGKVRIVHGDILTYKMEKAFPKHLKKDWEDEPPDIHIIGNLPFSVSTPLIIKWLENVSKKDGPFTYGRTQMTLTFQKEVGEVDVAVVHFTPLVQPKIQQPFELVEKVVRSVFQFRRKYCFRGLETLFPESGRLKRTEQLMMTANVDPTLRPFQLSMSQFRNLCNTYRKMCDEDSSLFVFDYREELKQKKTTRNLLKSTSQPEQTEEEDQL</sequence>
<dbReference type="EC" id="2.1.1.-" evidence="14"/>
<evidence type="ECO:0000256" key="6">
    <source>
        <dbReference type="ARBA" id="ARBA00022884"/>
    </source>
</evidence>
<dbReference type="FunFam" id="1.10.8.100:FF:000004">
    <property type="entry name" value="rRNA adenine N(6)-methyltransferase"/>
    <property type="match status" value="1"/>
</dbReference>
<comment type="similarity">
    <text evidence="12">Belongs to the class I-like SAM-binding methyltransferase superfamily. rRNA adenine N(6)-methyltransferase family. KsgA subfamily.</text>
</comment>
<dbReference type="PANTHER" id="PTHR11727">
    <property type="entry name" value="DIMETHYLADENOSINE TRANSFERASE"/>
    <property type="match status" value="1"/>
</dbReference>
<comment type="subcellular location">
    <subcellularLocation>
        <location evidence="1">Mitochondrion</location>
    </subcellularLocation>
</comment>
<dbReference type="SMART" id="SM00650">
    <property type="entry name" value="rADc"/>
    <property type="match status" value="1"/>
</dbReference>
<keyword evidence="6 13" id="KW-0694">RNA-binding</keyword>
<evidence type="ECO:0000256" key="3">
    <source>
        <dbReference type="ARBA" id="ARBA00022603"/>
    </source>
</evidence>
<keyword evidence="17" id="KW-1185">Reference proteome</keyword>
<evidence type="ECO:0000256" key="11">
    <source>
        <dbReference type="ARBA" id="ARBA00023163"/>
    </source>
</evidence>
<feature type="binding site" evidence="13">
    <location>
        <position position="111"/>
    </location>
    <ligand>
        <name>S-adenosyl-L-methionine</name>
        <dbReference type="ChEBI" id="CHEBI:59789"/>
    </ligand>
</feature>
<dbReference type="SUPFAM" id="SSF53335">
    <property type="entry name" value="S-adenosyl-L-methionine-dependent methyltransferases"/>
    <property type="match status" value="1"/>
</dbReference>
<gene>
    <name evidence="18" type="primary">TFB1M</name>
</gene>
<feature type="domain" description="Ribosomal RNA adenine methylase transferase N-terminal" evidence="16">
    <location>
        <begin position="43"/>
        <end position="219"/>
    </location>
</feature>
<keyword evidence="10" id="KW-0496">Mitochondrion</keyword>
<keyword evidence="9" id="KW-0238">DNA-binding</keyword>
<dbReference type="OrthoDB" id="16079at2759"/>
<feature type="compositionally biased region" description="Polar residues" evidence="15">
    <location>
        <begin position="293"/>
        <end position="303"/>
    </location>
</feature>
<organism evidence="17 18">
    <name type="scientific">Lepidothrix coronata</name>
    <name type="common">blue-crowned manakin</name>
    <dbReference type="NCBI Taxonomy" id="321398"/>
    <lineage>
        <taxon>Eukaryota</taxon>
        <taxon>Metazoa</taxon>
        <taxon>Chordata</taxon>
        <taxon>Craniata</taxon>
        <taxon>Vertebrata</taxon>
        <taxon>Euteleostomi</taxon>
        <taxon>Archelosauria</taxon>
        <taxon>Archosauria</taxon>
        <taxon>Dinosauria</taxon>
        <taxon>Saurischia</taxon>
        <taxon>Theropoda</taxon>
        <taxon>Coelurosauria</taxon>
        <taxon>Aves</taxon>
        <taxon>Neognathae</taxon>
        <taxon>Neoaves</taxon>
        <taxon>Telluraves</taxon>
        <taxon>Australaves</taxon>
        <taxon>Passeriformes</taxon>
        <taxon>Pipridae</taxon>
        <taxon>Lepidothrix</taxon>
    </lineage>
</organism>
<feature type="binding site" evidence="13">
    <location>
        <position position="38"/>
    </location>
    <ligand>
        <name>S-adenosyl-L-methionine</name>
        <dbReference type="ChEBI" id="CHEBI:59789"/>
    </ligand>
</feature>
<evidence type="ECO:0000313" key="18">
    <source>
        <dbReference type="RefSeq" id="XP_017677510.1"/>
    </source>
</evidence>
<name>A0A6J0HTM4_9PASS</name>
<dbReference type="GO" id="GO:1904047">
    <property type="term" value="F:S-adenosyl-L-methionine binding"/>
    <property type="evidence" value="ECO:0007669"/>
    <property type="project" value="UniProtKB-ARBA"/>
</dbReference>
<dbReference type="AlphaFoldDB" id="A0A6J0HTM4"/>
<evidence type="ECO:0000256" key="4">
    <source>
        <dbReference type="ARBA" id="ARBA00022679"/>
    </source>
</evidence>
<evidence type="ECO:0000256" key="5">
    <source>
        <dbReference type="ARBA" id="ARBA00022691"/>
    </source>
</evidence>
<dbReference type="InterPro" id="IPR029063">
    <property type="entry name" value="SAM-dependent_MTases_sf"/>
</dbReference>
<evidence type="ECO:0000256" key="1">
    <source>
        <dbReference type="ARBA" id="ARBA00004173"/>
    </source>
</evidence>
<evidence type="ECO:0000313" key="17">
    <source>
        <dbReference type="Proteomes" id="UP000504624"/>
    </source>
</evidence>
<dbReference type="RefSeq" id="XP_017677510.1">
    <property type="nucleotide sequence ID" value="XM_017822021.1"/>
</dbReference>
<dbReference type="GO" id="GO:0003723">
    <property type="term" value="F:RNA binding"/>
    <property type="evidence" value="ECO:0007669"/>
    <property type="project" value="UniProtKB-UniRule"/>
</dbReference>
<keyword evidence="11" id="KW-0804">Transcription</keyword>
<dbReference type="InterPro" id="IPR020598">
    <property type="entry name" value="rRNA_Ade_methylase_Trfase_N"/>
</dbReference>
<evidence type="ECO:0000256" key="9">
    <source>
        <dbReference type="ARBA" id="ARBA00023125"/>
    </source>
</evidence>
<dbReference type="InterPro" id="IPR023165">
    <property type="entry name" value="rRNA_Ade_diMease-like_C"/>
</dbReference>
<dbReference type="CDD" id="cd02440">
    <property type="entry name" value="AdoMet_MTases"/>
    <property type="match status" value="1"/>
</dbReference>
<evidence type="ECO:0000256" key="2">
    <source>
        <dbReference type="ARBA" id="ARBA00022552"/>
    </source>
</evidence>
<keyword evidence="2 14" id="KW-0698">rRNA processing</keyword>
<dbReference type="PANTHER" id="PTHR11727:SF17">
    <property type="entry name" value="DIMETHYLADENOSINE TRANSFERASE 1, MITOCHONDRIAL"/>
    <property type="match status" value="1"/>
</dbReference>
<keyword evidence="4 13" id="KW-0808">Transferase</keyword>
<dbReference type="Gene3D" id="1.10.8.100">
    <property type="entry name" value="Ribosomal RNA adenine dimethylase-like, domain 2"/>
    <property type="match status" value="1"/>
</dbReference>
<evidence type="ECO:0000256" key="14">
    <source>
        <dbReference type="RuleBase" id="RU362106"/>
    </source>
</evidence>
<dbReference type="GO" id="GO:0005759">
    <property type="term" value="C:mitochondrial matrix"/>
    <property type="evidence" value="ECO:0007669"/>
    <property type="project" value="TreeGrafter"/>
</dbReference>
<dbReference type="FunFam" id="3.40.50.150:FF:000109">
    <property type="entry name" value="rRNA adenine N(6)-methyltransferase"/>
    <property type="match status" value="1"/>
</dbReference>